<comment type="similarity">
    <text evidence="1">Belongs to the asaB hydroxylase/desaturase family.</text>
</comment>
<organism evidence="3 4">
    <name type="scientific">Bombardia bombarda</name>
    <dbReference type="NCBI Taxonomy" id="252184"/>
    <lineage>
        <taxon>Eukaryota</taxon>
        <taxon>Fungi</taxon>
        <taxon>Dikarya</taxon>
        <taxon>Ascomycota</taxon>
        <taxon>Pezizomycotina</taxon>
        <taxon>Sordariomycetes</taxon>
        <taxon>Sordariomycetidae</taxon>
        <taxon>Sordariales</taxon>
        <taxon>Lasiosphaeriaceae</taxon>
        <taxon>Bombardia</taxon>
    </lineage>
</organism>
<comment type="caution">
    <text evidence="3">The sequence shown here is derived from an EMBL/GenBank/DDBJ whole genome shotgun (WGS) entry which is preliminary data.</text>
</comment>
<dbReference type="GO" id="GO:0016491">
    <property type="term" value="F:oxidoreductase activity"/>
    <property type="evidence" value="ECO:0007669"/>
    <property type="project" value="InterPro"/>
</dbReference>
<dbReference type="NCBIfam" id="NF041278">
    <property type="entry name" value="CmcJ_NvfI_EfuI"/>
    <property type="match status" value="1"/>
</dbReference>
<dbReference type="PANTHER" id="PTHR34598">
    <property type="entry name" value="BLL6449 PROTEIN"/>
    <property type="match status" value="1"/>
</dbReference>
<keyword evidence="4" id="KW-1185">Reference proteome</keyword>
<dbReference type="PANTHER" id="PTHR34598:SF3">
    <property type="entry name" value="OXIDOREDUCTASE AN1597"/>
    <property type="match status" value="1"/>
</dbReference>
<name>A0AA39X0P9_9PEZI</name>
<evidence type="ECO:0000313" key="3">
    <source>
        <dbReference type="EMBL" id="KAK0625096.1"/>
    </source>
</evidence>
<evidence type="ECO:0000313" key="4">
    <source>
        <dbReference type="Proteomes" id="UP001174934"/>
    </source>
</evidence>
<dbReference type="InterPro" id="IPR044053">
    <property type="entry name" value="AsaB-like"/>
</dbReference>
<evidence type="ECO:0000256" key="2">
    <source>
        <dbReference type="SAM" id="MobiDB-lite"/>
    </source>
</evidence>
<evidence type="ECO:0008006" key="5">
    <source>
        <dbReference type="Google" id="ProtNLM"/>
    </source>
</evidence>
<gene>
    <name evidence="3" type="ORF">B0T17DRAFT_261280</name>
</gene>
<sequence>MDRGTGGSVLATMWYLTPLQEYKTTKPYVINVPQSAVPGGKQTNKASKPYHGCVMTDMRPSLGSFSLDKNGFEVLHGMTSTLATSESYDNTDRVRDIYCEEVADRLREFLGAELALTLGHSVRRRDPSFPSKPRGDKESKNTQPIPGVHVDYTPAWAFKNACMALGEDMATEAFNSRRVQIINTWRPLFGPLHDWPLGLLDYTSLDPANDLVATDSVYPHIVSETYNVLHNDKHKWYYLSEQQPSEMFLFKSFDNLFGAEEGTASVCVHGAFDNPLCPPGARPRESVECLVMVVYPESK</sequence>
<proteinExistence type="inferred from homology"/>
<dbReference type="Proteomes" id="UP001174934">
    <property type="component" value="Unassembled WGS sequence"/>
</dbReference>
<dbReference type="AlphaFoldDB" id="A0AA39X0P9"/>
<protein>
    <recommendedName>
        <fullName evidence="5">Methyltransferase</fullName>
    </recommendedName>
</protein>
<reference evidence="3" key="1">
    <citation type="submission" date="2023-06" db="EMBL/GenBank/DDBJ databases">
        <title>Genome-scale phylogeny and comparative genomics of the fungal order Sordariales.</title>
        <authorList>
            <consortium name="Lawrence Berkeley National Laboratory"/>
            <person name="Hensen N."/>
            <person name="Bonometti L."/>
            <person name="Westerberg I."/>
            <person name="Brannstrom I.O."/>
            <person name="Guillou S."/>
            <person name="Cros-Aarteil S."/>
            <person name="Calhoun S."/>
            <person name="Haridas S."/>
            <person name="Kuo A."/>
            <person name="Mondo S."/>
            <person name="Pangilinan J."/>
            <person name="Riley R."/>
            <person name="LaButti K."/>
            <person name="Andreopoulos B."/>
            <person name="Lipzen A."/>
            <person name="Chen C."/>
            <person name="Yanf M."/>
            <person name="Daum C."/>
            <person name="Ng V."/>
            <person name="Clum A."/>
            <person name="Steindorff A."/>
            <person name="Ohm R."/>
            <person name="Martin F."/>
            <person name="Silar P."/>
            <person name="Natvig D."/>
            <person name="Lalanne C."/>
            <person name="Gautier V."/>
            <person name="Ament-velasquez S.L."/>
            <person name="Kruys A."/>
            <person name="Hutchinson M.I."/>
            <person name="Powell A.J."/>
            <person name="Barry K."/>
            <person name="Miller A.N."/>
            <person name="Grigoriev I.V."/>
            <person name="Debuchy R."/>
            <person name="Gladieux P."/>
            <person name="Thoren M.H."/>
            <person name="Johannesson H."/>
        </authorList>
    </citation>
    <scope>NUCLEOTIDE SEQUENCE</scope>
    <source>
        <strain evidence="3">SMH3391-2</strain>
    </source>
</reference>
<dbReference type="EMBL" id="JAULSR010000003">
    <property type="protein sequence ID" value="KAK0625096.1"/>
    <property type="molecule type" value="Genomic_DNA"/>
</dbReference>
<accession>A0AA39X0P9</accession>
<feature type="region of interest" description="Disordered" evidence="2">
    <location>
        <begin position="123"/>
        <end position="145"/>
    </location>
</feature>
<evidence type="ECO:0000256" key="1">
    <source>
        <dbReference type="ARBA" id="ARBA00023604"/>
    </source>
</evidence>